<feature type="transmembrane region" description="Helical" evidence="8">
    <location>
        <begin position="398"/>
        <end position="419"/>
    </location>
</feature>
<dbReference type="Proteomes" id="UP001056336">
    <property type="component" value="Chromosome"/>
</dbReference>
<evidence type="ECO:0000256" key="1">
    <source>
        <dbReference type="ARBA" id="ARBA00004651"/>
    </source>
</evidence>
<evidence type="ECO:0000256" key="4">
    <source>
        <dbReference type="ARBA" id="ARBA00022692"/>
    </source>
</evidence>
<protein>
    <submittedName>
        <fullName evidence="10">MFS transporter</fullName>
    </submittedName>
</protein>
<dbReference type="Pfam" id="PF07690">
    <property type="entry name" value="MFS_1"/>
    <property type="match status" value="1"/>
</dbReference>
<feature type="transmembrane region" description="Helical" evidence="8">
    <location>
        <begin position="300"/>
        <end position="321"/>
    </location>
</feature>
<dbReference type="PANTHER" id="PTHR42718:SF46">
    <property type="entry name" value="BLR6921 PROTEIN"/>
    <property type="match status" value="1"/>
</dbReference>
<dbReference type="CDD" id="cd17321">
    <property type="entry name" value="MFS_MMR_MDR_like"/>
    <property type="match status" value="1"/>
</dbReference>
<evidence type="ECO:0000256" key="8">
    <source>
        <dbReference type="SAM" id="Phobius"/>
    </source>
</evidence>
<accession>A0ABY4QWM0</accession>
<dbReference type="Gene3D" id="1.20.1250.20">
    <property type="entry name" value="MFS general substrate transporter like domains"/>
    <property type="match status" value="1"/>
</dbReference>
<feature type="transmembrane region" description="Helical" evidence="8">
    <location>
        <begin position="439"/>
        <end position="460"/>
    </location>
</feature>
<reference evidence="10" key="1">
    <citation type="journal article" date="2018" name="Int. J. Syst. Evol. Microbiol.">
        <title>Jatrophihabitans telluris sp. nov., isolated from sediment soil of lava forest wetlands and the emended description of the genus Jatrophihabitans.</title>
        <authorList>
            <person name="Lee K.C."/>
            <person name="Suh M.K."/>
            <person name="Eom M.K."/>
            <person name="Kim K.K."/>
            <person name="Kim J.S."/>
            <person name="Kim D.S."/>
            <person name="Ko S.H."/>
            <person name="Shin Y.K."/>
            <person name="Lee J.S."/>
        </authorList>
    </citation>
    <scope>NUCLEOTIDE SEQUENCE</scope>
    <source>
        <strain evidence="10">N237</strain>
    </source>
</reference>
<sequence>MSSTAPARLHTRAVLVIILVSYFMILLDNSIIFTALPRIHSAMHYSDTGLAWVQDAYTLVFGGLLLLGARAGDLLGRRRVFIVGLAVFAVASLLVGLSPAGWSLIAARGLQGIGAAIVAPSSLSLLTASFPAGPARARAVALYGATAGIGSSLGLVVGGALADWVSWRAGFFLNVPIGIAMIVLAPRYLPETTTKRGRFDLTGAICATVGVGAIVYGIIHAADASWTSPTTLASLAVGLGLVVALAHFERGAAQPIMPLRLFVSRERVGAYLGRFLYLAAMIGFFYFGTQYLQGVLGFSAFRAGVAFFPMTVVNFAVAMAIPRLTARLGLGIPLATGVAATLIGMWWLAQVGVTSSYWSAVAAPMLFIGAGQGLAFAPMTSAGISGVDADDAGAASGLVNTFHQLGMALGLGVLVTTSANSGSHLTSAAAVLTARVDTALSAGSVLLALCLIVTVALVVVPGVSVRRPGLTSLDRTQPIPTDGPALATAANK</sequence>
<dbReference type="EMBL" id="CP097332">
    <property type="protein sequence ID" value="UQX87748.1"/>
    <property type="molecule type" value="Genomic_DNA"/>
</dbReference>
<dbReference type="PROSITE" id="PS50850">
    <property type="entry name" value="MFS"/>
    <property type="match status" value="1"/>
</dbReference>
<feature type="transmembrane region" description="Helical" evidence="8">
    <location>
        <begin position="201"/>
        <end position="219"/>
    </location>
</feature>
<comment type="subcellular location">
    <subcellularLocation>
        <location evidence="1">Cell membrane</location>
        <topology evidence="1">Multi-pass membrane protein</topology>
    </subcellularLocation>
</comment>
<dbReference type="InterPro" id="IPR020846">
    <property type="entry name" value="MFS_dom"/>
</dbReference>
<evidence type="ECO:0000256" key="2">
    <source>
        <dbReference type="ARBA" id="ARBA00022448"/>
    </source>
</evidence>
<reference evidence="10" key="2">
    <citation type="submission" date="2022-05" db="EMBL/GenBank/DDBJ databases">
        <authorList>
            <person name="Kim J.-S."/>
            <person name="Lee K."/>
            <person name="Suh M."/>
            <person name="Eom M."/>
            <person name="Kim J.-S."/>
            <person name="Kim D.-S."/>
            <person name="Ko S.-H."/>
            <person name="Shin Y."/>
            <person name="Lee J.-S."/>
        </authorList>
    </citation>
    <scope>NUCLEOTIDE SEQUENCE</scope>
    <source>
        <strain evidence="10">N237</strain>
    </source>
</reference>
<evidence type="ECO:0000256" key="3">
    <source>
        <dbReference type="ARBA" id="ARBA00022475"/>
    </source>
</evidence>
<keyword evidence="4 8" id="KW-0812">Transmembrane</keyword>
<gene>
    <name evidence="10" type="ORF">M6D93_15785</name>
</gene>
<feature type="transmembrane region" description="Helical" evidence="8">
    <location>
        <begin position="231"/>
        <end position="248"/>
    </location>
</feature>
<dbReference type="Gene3D" id="1.20.1720.10">
    <property type="entry name" value="Multidrug resistance protein D"/>
    <property type="match status" value="1"/>
</dbReference>
<feature type="transmembrane region" description="Helical" evidence="8">
    <location>
        <begin position="355"/>
        <end position="377"/>
    </location>
</feature>
<keyword evidence="2" id="KW-0813">Transport</keyword>
<evidence type="ECO:0000256" key="5">
    <source>
        <dbReference type="ARBA" id="ARBA00022989"/>
    </source>
</evidence>
<feature type="transmembrane region" description="Helical" evidence="8">
    <location>
        <begin position="80"/>
        <end position="104"/>
    </location>
</feature>
<keyword evidence="6 8" id="KW-0472">Membrane</keyword>
<dbReference type="InterPro" id="IPR036259">
    <property type="entry name" value="MFS_trans_sf"/>
</dbReference>
<feature type="transmembrane region" description="Helical" evidence="8">
    <location>
        <begin position="167"/>
        <end position="189"/>
    </location>
</feature>
<evidence type="ECO:0000256" key="6">
    <source>
        <dbReference type="ARBA" id="ARBA00023136"/>
    </source>
</evidence>
<proteinExistence type="predicted"/>
<keyword evidence="11" id="KW-1185">Reference proteome</keyword>
<dbReference type="PANTHER" id="PTHR42718">
    <property type="entry name" value="MAJOR FACILITATOR SUPERFAMILY MULTIDRUG TRANSPORTER MFSC"/>
    <property type="match status" value="1"/>
</dbReference>
<feature type="transmembrane region" description="Helical" evidence="8">
    <location>
        <begin position="49"/>
        <end position="68"/>
    </location>
</feature>
<feature type="transmembrane region" description="Helical" evidence="8">
    <location>
        <begin position="110"/>
        <end position="128"/>
    </location>
</feature>
<organism evidence="10 11">
    <name type="scientific">Jatrophihabitans telluris</name>
    <dbReference type="NCBI Taxonomy" id="2038343"/>
    <lineage>
        <taxon>Bacteria</taxon>
        <taxon>Bacillati</taxon>
        <taxon>Actinomycetota</taxon>
        <taxon>Actinomycetes</taxon>
        <taxon>Jatrophihabitantales</taxon>
        <taxon>Jatrophihabitantaceae</taxon>
        <taxon>Jatrophihabitans</taxon>
    </lineage>
</organism>
<feature type="domain" description="Major facilitator superfamily (MFS) profile" evidence="9">
    <location>
        <begin position="14"/>
        <end position="468"/>
    </location>
</feature>
<evidence type="ECO:0000313" key="10">
    <source>
        <dbReference type="EMBL" id="UQX87748.1"/>
    </source>
</evidence>
<evidence type="ECO:0000313" key="11">
    <source>
        <dbReference type="Proteomes" id="UP001056336"/>
    </source>
</evidence>
<evidence type="ECO:0000259" key="9">
    <source>
        <dbReference type="PROSITE" id="PS50850"/>
    </source>
</evidence>
<evidence type="ECO:0000256" key="7">
    <source>
        <dbReference type="SAM" id="MobiDB-lite"/>
    </source>
</evidence>
<dbReference type="InterPro" id="IPR011701">
    <property type="entry name" value="MFS"/>
</dbReference>
<feature type="transmembrane region" description="Helical" evidence="8">
    <location>
        <begin position="12"/>
        <end position="37"/>
    </location>
</feature>
<feature type="region of interest" description="Disordered" evidence="7">
    <location>
        <begin position="470"/>
        <end position="492"/>
    </location>
</feature>
<dbReference type="SUPFAM" id="SSF103473">
    <property type="entry name" value="MFS general substrate transporter"/>
    <property type="match status" value="1"/>
</dbReference>
<feature type="transmembrane region" description="Helical" evidence="8">
    <location>
        <begin position="268"/>
        <end position="288"/>
    </location>
</feature>
<feature type="transmembrane region" description="Helical" evidence="8">
    <location>
        <begin position="140"/>
        <end position="161"/>
    </location>
</feature>
<keyword evidence="5 8" id="KW-1133">Transmembrane helix</keyword>
<feature type="transmembrane region" description="Helical" evidence="8">
    <location>
        <begin position="328"/>
        <end position="349"/>
    </location>
</feature>
<name>A0ABY4QWM0_9ACTN</name>
<keyword evidence="3" id="KW-1003">Cell membrane</keyword>
<dbReference type="RefSeq" id="WP_249770575.1">
    <property type="nucleotide sequence ID" value="NZ_CP097332.1"/>
</dbReference>